<proteinExistence type="inferred from homology"/>
<feature type="binding site" evidence="7">
    <location>
        <position position="653"/>
    </location>
    <ligand>
        <name>Zn(2+)</name>
        <dbReference type="ChEBI" id="CHEBI:29105"/>
    </ligand>
</feature>
<dbReference type="GO" id="GO:0070403">
    <property type="term" value="F:NAD+ binding"/>
    <property type="evidence" value="ECO:0007669"/>
    <property type="project" value="InterPro"/>
</dbReference>
<comment type="caution">
    <text evidence="11">The sequence shown here is derived from an EMBL/GenBank/DDBJ whole genome shotgun (WGS) entry which is preliminary data.</text>
</comment>
<dbReference type="InterPro" id="IPR026590">
    <property type="entry name" value="Ssirtuin_cat_dom"/>
</dbReference>
<accession>A0A367LG30</accession>
<evidence type="ECO:0000256" key="2">
    <source>
        <dbReference type="ARBA" id="ARBA00006924"/>
    </source>
</evidence>
<feature type="domain" description="Deacetylase sirtuin-type" evidence="10">
    <location>
        <begin position="489"/>
        <end position="796"/>
    </location>
</feature>
<keyword evidence="4 7" id="KW-0479">Metal-binding</keyword>
<feature type="chain" id="PRO_5016670818" description="Deacetylase sirtuin-type domain-containing protein" evidence="9">
    <location>
        <begin position="16"/>
        <end position="842"/>
    </location>
</feature>
<dbReference type="Gene3D" id="2.130.10.10">
    <property type="entry name" value="YVTN repeat-like/Quinoprotein amine dehydrogenase"/>
    <property type="match status" value="1"/>
</dbReference>
<dbReference type="InterPro" id="IPR003000">
    <property type="entry name" value="Sirtuin"/>
</dbReference>
<reference evidence="11 12" key="1">
    <citation type="journal article" date="2015" name="BMC Genomics">
        <title>Insights from the genome of Ophiocordyceps polyrhachis-furcata to pathogenicity and host specificity in insect fungi.</title>
        <authorList>
            <person name="Wichadakul D."/>
            <person name="Kobmoo N."/>
            <person name="Ingsriswang S."/>
            <person name="Tangphatsornruang S."/>
            <person name="Chantasingh D."/>
            <person name="Luangsa-ard J.J."/>
            <person name="Eurwilaichitr L."/>
        </authorList>
    </citation>
    <scope>NUCLEOTIDE SEQUENCE [LARGE SCALE GENOMIC DNA]</scope>
    <source>
        <strain evidence="11 12">BCC 54312</strain>
    </source>
</reference>
<evidence type="ECO:0000256" key="7">
    <source>
        <dbReference type="PROSITE-ProRule" id="PRU00236"/>
    </source>
</evidence>
<dbReference type="PANTHER" id="PTHR11085">
    <property type="entry name" value="NAD-DEPENDENT PROTEIN DEACYLASE SIRTUIN-5, MITOCHONDRIAL-RELATED"/>
    <property type="match status" value="1"/>
</dbReference>
<evidence type="ECO:0000259" key="10">
    <source>
        <dbReference type="PROSITE" id="PS50305"/>
    </source>
</evidence>
<feature type="signal peptide" evidence="9">
    <location>
        <begin position="1"/>
        <end position="15"/>
    </location>
</feature>
<dbReference type="EMBL" id="LKCN02000007">
    <property type="protein sequence ID" value="RCI13347.1"/>
    <property type="molecule type" value="Genomic_DNA"/>
</dbReference>
<evidence type="ECO:0000313" key="12">
    <source>
        <dbReference type="Proteomes" id="UP000253664"/>
    </source>
</evidence>
<organism evidence="11 12">
    <name type="scientific">Ophiocordyceps polyrhachis-furcata BCC 54312</name>
    <dbReference type="NCBI Taxonomy" id="1330021"/>
    <lineage>
        <taxon>Eukaryota</taxon>
        <taxon>Fungi</taxon>
        <taxon>Dikarya</taxon>
        <taxon>Ascomycota</taxon>
        <taxon>Pezizomycotina</taxon>
        <taxon>Sordariomycetes</taxon>
        <taxon>Hypocreomycetidae</taxon>
        <taxon>Hypocreales</taxon>
        <taxon>Ophiocordycipitaceae</taxon>
        <taxon>Ophiocordyceps</taxon>
    </lineage>
</organism>
<dbReference type="Pfam" id="PF02146">
    <property type="entry name" value="SIR2"/>
    <property type="match status" value="1"/>
</dbReference>
<dbReference type="PANTHER" id="PTHR11085:SF6">
    <property type="entry name" value="NAD-DEPENDENT PROTEIN DEACETYLASE SIRTUIN-2"/>
    <property type="match status" value="1"/>
</dbReference>
<dbReference type="OrthoDB" id="420264at2759"/>
<dbReference type="Pfam" id="PF00808">
    <property type="entry name" value="CBFD_NFYB_HMF"/>
    <property type="match status" value="1"/>
</dbReference>
<dbReference type="InterPro" id="IPR009072">
    <property type="entry name" value="Histone-fold"/>
</dbReference>
<feature type="binding site" evidence="7">
    <location>
        <position position="630"/>
    </location>
    <ligand>
        <name>Zn(2+)</name>
        <dbReference type="ChEBI" id="CHEBI:29105"/>
    </ligand>
</feature>
<dbReference type="SUPFAM" id="SSF75011">
    <property type="entry name" value="3-carboxy-cis,cis-mucoante lactonizing enzyme"/>
    <property type="match status" value="1"/>
</dbReference>
<feature type="compositionally biased region" description="Basic and acidic residues" evidence="8">
    <location>
        <begin position="791"/>
        <end position="820"/>
    </location>
</feature>
<name>A0A367LG30_9HYPO</name>
<dbReference type="CDD" id="cd01408">
    <property type="entry name" value="SIRT1"/>
    <property type="match status" value="1"/>
</dbReference>
<dbReference type="InterPro" id="IPR026591">
    <property type="entry name" value="Sirtuin_cat_small_dom_sf"/>
</dbReference>
<dbReference type="Proteomes" id="UP000253664">
    <property type="component" value="Unassembled WGS sequence"/>
</dbReference>
<comment type="cofactor">
    <cofactor evidence="1">
        <name>Zn(2+)</name>
        <dbReference type="ChEBI" id="CHEBI:29105"/>
    </cofactor>
</comment>
<keyword evidence="12" id="KW-1185">Reference proteome</keyword>
<dbReference type="PROSITE" id="PS50305">
    <property type="entry name" value="SIRTUIN"/>
    <property type="match status" value="1"/>
</dbReference>
<keyword evidence="6" id="KW-0520">NAD</keyword>
<evidence type="ECO:0000256" key="1">
    <source>
        <dbReference type="ARBA" id="ARBA00001947"/>
    </source>
</evidence>
<dbReference type="GO" id="GO:0046872">
    <property type="term" value="F:metal ion binding"/>
    <property type="evidence" value="ECO:0007669"/>
    <property type="project" value="UniProtKB-KW"/>
</dbReference>
<keyword evidence="9" id="KW-0732">Signal</keyword>
<feature type="active site" description="Proton acceptor" evidence="7">
    <location>
        <position position="619"/>
    </location>
</feature>
<dbReference type="InterPro" id="IPR015943">
    <property type="entry name" value="WD40/YVTN_repeat-like_dom_sf"/>
</dbReference>
<feature type="region of interest" description="Disordered" evidence="8">
    <location>
        <begin position="791"/>
        <end position="842"/>
    </location>
</feature>
<evidence type="ECO:0000256" key="3">
    <source>
        <dbReference type="ARBA" id="ARBA00022679"/>
    </source>
</evidence>
<dbReference type="InterPro" id="IPR003958">
    <property type="entry name" value="CBFA_NFYB_domain"/>
</dbReference>
<dbReference type="SUPFAM" id="SSF47113">
    <property type="entry name" value="Histone-fold"/>
    <property type="match status" value="1"/>
</dbReference>
<dbReference type="CDD" id="cd22905">
    <property type="entry name" value="HFD_Dr1"/>
    <property type="match status" value="1"/>
</dbReference>
<dbReference type="GO" id="GO:0005634">
    <property type="term" value="C:nucleus"/>
    <property type="evidence" value="ECO:0007669"/>
    <property type="project" value="TreeGrafter"/>
</dbReference>
<keyword evidence="3" id="KW-0808">Transferase</keyword>
<sequence>MKVALLALAAASALAAPKAKMASDERVLYFLDSNPSKASIYAVPINRDGSLPGAKSVVKTKTGGVGAISKNKDGTVKTDPLFSQDSVIVKGNQLFTVNPGSNTVSRFLIPNKDPLHPKLEGEPVSSGGEFPNSIAYSEKNKLACVSNTGNKAGVQCFSVPERGPLEHMGGFMPLPVNQTSPPVGPINTVSDIVFNPSETALYVSIKGDGKGLGYLYAYRVVNGKVDPTPVISRPPGLMVDFSLTFFSDDAAVMTDAAYGASYLALGKDLSATVSKKIEIPGQNATCWSVYSPAFNAVYVTDVKSPNITTLDPTSGEIKFVSPGDKKAMGSVDAIADRSWLYVLQAIPAIARFDLRGSDNGRMKPPTVQKIVGEILPAQGGVAFAKEARDLLIECCVEFITLISSEANEISEKEAKKTIACDHITKALEQLGFSDYVPAVLEAAAEHKEVQKGREKKADKFANSPPGRSLPVAAMGQEESMLVGDSVSSESLSARTLAAVASYINSPPRKRVVVLTGAGISTAAGIPDFRSPKTGLYSNLARLDLPHAEAVFDISYFRNRPEPFYALARELYPGKFHPTVSHAFIALLAKKGLLQMLFTQNIDCLERAAGVPEDRIVEAHGSFATQRCIDCKTTFPDDEMRGCVFDGKVPRCDCGGIVKPDIVFFGESLPRDFEQKAFNVAMADIVLILGTSLSVYPFAGLPEMATRGKPRVLLNMERVGRIGSRPDDVLEIGSCDEGTRKLADALGWREELETLWRQVVGEEEAEKQLQRRASVDEDAEDEMQRLTEGIEEALRLEEADDRPCSSRGEEDQSRAAERAEAKLSSPPHDGADDGGDGDEGKRV</sequence>
<evidence type="ECO:0000256" key="5">
    <source>
        <dbReference type="ARBA" id="ARBA00022833"/>
    </source>
</evidence>
<dbReference type="InterPro" id="IPR029035">
    <property type="entry name" value="DHS-like_NAD/FAD-binding_dom"/>
</dbReference>
<dbReference type="GO" id="GO:0017136">
    <property type="term" value="F:histone deacetylase activity, NAD-dependent"/>
    <property type="evidence" value="ECO:0007669"/>
    <property type="project" value="TreeGrafter"/>
</dbReference>
<evidence type="ECO:0000256" key="4">
    <source>
        <dbReference type="ARBA" id="ARBA00022723"/>
    </source>
</evidence>
<dbReference type="GO" id="GO:0046982">
    <property type="term" value="F:protein heterodimerization activity"/>
    <property type="evidence" value="ECO:0007669"/>
    <property type="project" value="InterPro"/>
</dbReference>
<evidence type="ECO:0000256" key="8">
    <source>
        <dbReference type="SAM" id="MobiDB-lite"/>
    </source>
</evidence>
<comment type="similarity">
    <text evidence="2">Belongs to the sirtuin family. Class I subfamily.</text>
</comment>
<evidence type="ECO:0000256" key="6">
    <source>
        <dbReference type="ARBA" id="ARBA00023027"/>
    </source>
</evidence>
<dbReference type="InterPro" id="IPR050134">
    <property type="entry name" value="NAD-dep_sirtuin_deacylases"/>
</dbReference>
<dbReference type="SUPFAM" id="SSF52467">
    <property type="entry name" value="DHS-like NAD/FAD-binding domain"/>
    <property type="match status" value="1"/>
</dbReference>
<dbReference type="STRING" id="1330021.A0A367LG30"/>
<evidence type="ECO:0000313" key="11">
    <source>
        <dbReference type="EMBL" id="RCI13347.1"/>
    </source>
</evidence>
<protein>
    <recommendedName>
        <fullName evidence="10">Deacetylase sirtuin-type domain-containing protein</fullName>
    </recommendedName>
</protein>
<dbReference type="Gene3D" id="3.30.1600.10">
    <property type="entry name" value="SIR2/SIRT2 'Small Domain"/>
    <property type="match status" value="1"/>
</dbReference>
<feature type="binding site" evidence="7">
    <location>
        <position position="627"/>
    </location>
    <ligand>
        <name>Zn(2+)</name>
        <dbReference type="ChEBI" id="CHEBI:29105"/>
    </ligand>
</feature>
<keyword evidence="5 7" id="KW-0862">Zinc</keyword>
<dbReference type="AlphaFoldDB" id="A0A367LG30"/>
<evidence type="ECO:0000256" key="9">
    <source>
        <dbReference type="SAM" id="SignalP"/>
    </source>
</evidence>
<feature type="binding site" evidence="7">
    <location>
        <position position="651"/>
    </location>
    <ligand>
        <name>Zn(2+)</name>
        <dbReference type="ChEBI" id="CHEBI:29105"/>
    </ligand>
</feature>
<gene>
    <name evidence="11" type="ORF">L249_0797</name>
</gene>
<dbReference type="Gene3D" id="3.40.50.1220">
    <property type="entry name" value="TPP-binding domain"/>
    <property type="match status" value="1"/>
</dbReference>
<dbReference type="Gene3D" id="1.10.20.10">
    <property type="entry name" value="Histone, subunit A"/>
    <property type="match status" value="1"/>
</dbReference>